<feature type="region of interest" description="Disordered" evidence="1">
    <location>
        <begin position="181"/>
        <end position="220"/>
    </location>
</feature>
<organism evidence="3 4">
    <name type="scientific">Actinomadura namibiensis</name>
    <dbReference type="NCBI Taxonomy" id="182080"/>
    <lineage>
        <taxon>Bacteria</taxon>
        <taxon>Bacillati</taxon>
        <taxon>Actinomycetota</taxon>
        <taxon>Actinomycetes</taxon>
        <taxon>Streptosporangiales</taxon>
        <taxon>Thermomonosporaceae</taxon>
        <taxon>Actinomadura</taxon>
    </lineage>
</organism>
<gene>
    <name evidence="3" type="ORF">HNR61_005573</name>
</gene>
<dbReference type="InterPro" id="IPR001646">
    <property type="entry name" value="5peptide_repeat"/>
</dbReference>
<feature type="region of interest" description="Disordered" evidence="1">
    <location>
        <begin position="1"/>
        <end position="20"/>
    </location>
</feature>
<feature type="transmembrane region" description="Helical" evidence="2">
    <location>
        <begin position="78"/>
        <end position="96"/>
    </location>
</feature>
<feature type="compositionally biased region" description="Basic residues" evidence="1">
    <location>
        <begin position="191"/>
        <end position="202"/>
    </location>
</feature>
<evidence type="ECO:0000313" key="4">
    <source>
        <dbReference type="Proteomes" id="UP000572680"/>
    </source>
</evidence>
<dbReference type="Pfam" id="PF13576">
    <property type="entry name" value="Pentapeptide_3"/>
    <property type="match status" value="3"/>
</dbReference>
<reference evidence="3 4" key="1">
    <citation type="submission" date="2020-08" db="EMBL/GenBank/DDBJ databases">
        <title>Genomic Encyclopedia of Type Strains, Phase IV (KMG-IV): sequencing the most valuable type-strain genomes for metagenomic binning, comparative biology and taxonomic classification.</title>
        <authorList>
            <person name="Goeker M."/>
        </authorList>
    </citation>
    <scope>NUCLEOTIDE SEQUENCE [LARGE SCALE GENOMIC DNA]</scope>
    <source>
        <strain evidence="3 4">DSM 44197</strain>
    </source>
</reference>
<evidence type="ECO:0000313" key="3">
    <source>
        <dbReference type="EMBL" id="MBA8953919.1"/>
    </source>
</evidence>
<keyword evidence="4" id="KW-1185">Reference proteome</keyword>
<sequence>MADGDSGRTPAPAEEPGRRELERRAGLWPIGRALTAATVAAVVGLALVMIAVLAALGFPRLEPAKSLPARQLLDVLKFVLGTVAGVGALFALVMAYRRQRLAEEAHRLTEDAHVHNQHDATERRVTELYNAAATQLGSDQAPVRLTALYTLERLANANPDHQQTIVNIICAYLRMPYTPPATTDSADHQRQAARRYHSARHSTHLDQPPAPSRDPHEERQVRLTAQRILHTHLQPSATVHWANIDLDLTGASLLDFNLAFCHLNNAYFREAMFSGDTVFSGAVFSGEAVLGGAVFSGDAEFGGAVFGGMSVFVEARFGGHAGFERAQFDHLSMFNRAEFSKYTEFGEAKFDGSAEFSRAVFSDVAGFGRAVFGGDARFSKAKFDCDARFSRVAFGGDARFDEVRFNGDATFVEAEFGGDARFDEVRFNGDARFSKAKFDGRAVFVGVAFGGGAVFVEAKVGDVVIFRAVEVGGVLDLVSLGVADRSQPHELPSGWQIEPGEGSEGRVVAETAPGA</sequence>
<dbReference type="Gene3D" id="2.160.20.80">
    <property type="entry name" value="E3 ubiquitin-protein ligase SopA"/>
    <property type="match status" value="1"/>
</dbReference>
<evidence type="ECO:0000256" key="2">
    <source>
        <dbReference type="SAM" id="Phobius"/>
    </source>
</evidence>
<name>A0A7W3LTC6_ACTNM</name>
<feature type="transmembrane region" description="Helical" evidence="2">
    <location>
        <begin position="33"/>
        <end position="58"/>
    </location>
</feature>
<keyword evidence="2" id="KW-0472">Membrane</keyword>
<evidence type="ECO:0000256" key="1">
    <source>
        <dbReference type="SAM" id="MobiDB-lite"/>
    </source>
</evidence>
<dbReference type="RefSeq" id="WP_182846083.1">
    <property type="nucleotide sequence ID" value="NZ_BAAALP010000001.1"/>
</dbReference>
<keyword evidence="2" id="KW-0812">Transmembrane</keyword>
<dbReference type="Proteomes" id="UP000572680">
    <property type="component" value="Unassembled WGS sequence"/>
</dbReference>
<accession>A0A7W3LTC6</accession>
<dbReference type="AlphaFoldDB" id="A0A7W3LTC6"/>
<proteinExistence type="predicted"/>
<protein>
    <submittedName>
        <fullName evidence="3">Uncharacterized protein YjbI with pentapeptide repeats</fullName>
    </submittedName>
</protein>
<dbReference type="EMBL" id="JACJIA010000008">
    <property type="protein sequence ID" value="MBA8953919.1"/>
    <property type="molecule type" value="Genomic_DNA"/>
</dbReference>
<comment type="caution">
    <text evidence="3">The sequence shown here is derived from an EMBL/GenBank/DDBJ whole genome shotgun (WGS) entry which is preliminary data.</text>
</comment>
<feature type="region of interest" description="Disordered" evidence="1">
    <location>
        <begin position="489"/>
        <end position="515"/>
    </location>
</feature>
<keyword evidence="2" id="KW-1133">Transmembrane helix</keyword>